<gene>
    <name evidence="1" type="ORF">GALL_331180</name>
</gene>
<reference evidence="1" key="1">
    <citation type="submission" date="2016-10" db="EMBL/GenBank/DDBJ databases">
        <title>Sequence of Gallionella enrichment culture.</title>
        <authorList>
            <person name="Poehlein A."/>
            <person name="Muehling M."/>
            <person name="Daniel R."/>
        </authorList>
    </citation>
    <scope>NUCLEOTIDE SEQUENCE</scope>
</reference>
<proteinExistence type="predicted"/>
<evidence type="ECO:0000313" key="1">
    <source>
        <dbReference type="EMBL" id="OIQ85046.1"/>
    </source>
</evidence>
<sequence length="86" mass="9690">MNNSLVTTPERRQHPEIRQVFVDACEILAPIVASNAKLQTVSAFGMARMLVDYFPMLTPEQAHIVIATAEKLHYDKRLQAILNKKG</sequence>
<accession>A0A1J5QNB5</accession>
<protein>
    <submittedName>
        <fullName evidence="1">Uncharacterized protein</fullName>
    </submittedName>
</protein>
<organism evidence="1">
    <name type="scientific">mine drainage metagenome</name>
    <dbReference type="NCBI Taxonomy" id="410659"/>
    <lineage>
        <taxon>unclassified sequences</taxon>
        <taxon>metagenomes</taxon>
        <taxon>ecological metagenomes</taxon>
    </lineage>
</organism>
<comment type="caution">
    <text evidence="1">The sequence shown here is derived from an EMBL/GenBank/DDBJ whole genome shotgun (WGS) entry which is preliminary data.</text>
</comment>
<dbReference type="AlphaFoldDB" id="A0A1J5QNB5"/>
<dbReference type="EMBL" id="MLJW01000572">
    <property type="protein sequence ID" value="OIQ85046.1"/>
    <property type="molecule type" value="Genomic_DNA"/>
</dbReference>
<name>A0A1J5QNB5_9ZZZZ</name>